<feature type="transmembrane region" description="Helical" evidence="2">
    <location>
        <begin position="122"/>
        <end position="140"/>
    </location>
</feature>
<evidence type="ECO:0008006" key="5">
    <source>
        <dbReference type="Google" id="ProtNLM"/>
    </source>
</evidence>
<feature type="transmembrane region" description="Helical" evidence="2">
    <location>
        <begin position="336"/>
        <end position="356"/>
    </location>
</feature>
<keyword evidence="2" id="KW-0472">Membrane</keyword>
<keyword evidence="2" id="KW-1133">Transmembrane helix</keyword>
<feature type="transmembrane region" description="Helical" evidence="2">
    <location>
        <begin position="271"/>
        <end position="292"/>
    </location>
</feature>
<dbReference type="RefSeq" id="WP_394298994.1">
    <property type="nucleotide sequence ID" value="NZ_JBHMQT010000001.1"/>
</dbReference>
<feature type="transmembrane region" description="Helical" evidence="2">
    <location>
        <begin position="391"/>
        <end position="415"/>
    </location>
</feature>
<feature type="region of interest" description="Disordered" evidence="1">
    <location>
        <begin position="504"/>
        <end position="549"/>
    </location>
</feature>
<evidence type="ECO:0000313" key="3">
    <source>
        <dbReference type="EMBL" id="MFC0860718.1"/>
    </source>
</evidence>
<evidence type="ECO:0000256" key="1">
    <source>
        <dbReference type="SAM" id="MobiDB-lite"/>
    </source>
</evidence>
<dbReference type="InterPro" id="IPR036259">
    <property type="entry name" value="MFS_trans_sf"/>
</dbReference>
<gene>
    <name evidence="3" type="ORF">ACFHYQ_00250</name>
</gene>
<feature type="transmembrane region" description="Helical" evidence="2">
    <location>
        <begin position="187"/>
        <end position="207"/>
    </location>
</feature>
<dbReference type="Proteomes" id="UP001589870">
    <property type="component" value="Unassembled WGS sequence"/>
</dbReference>
<comment type="caution">
    <text evidence="3">The sequence shown here is derived from an EMBL/GenBank/DDBJ whole genome shotgun (WGS) entry which is preliminary data.</text>
</comment>
<dbReference type="EMBL" id="JBHMQT010000001">
    <property type="protein sequence ID" value="MFC0860718.1"/>
    <property type="molecule type" value="Genomic_DNA"/>
</dbReference>
<feature type="transmembrane region" description="Helical" evidence="2">
    <location>
        <begin position="363"/>
        <end position="385"/>
    </location>
</feature>
<accession>A0ABV6TWZ0</accession>
<sequence>MAVPPVSQARTAAAVRAVRVPLLLDVVAGLLIVVALPLAVVAIPNTISVVAALLPPGVSHVDMMRAHGLALPAMLLTVPLAALAVRRFRAAPILVAGLALLAVADAAGGYANSTALVGVLRVLHGLGAGALIPATLVVVWERPRRNVLLPLWVGMLTVSLLSAQALALHPLADLAGPDSWRVTLQPYPLPTGVALVLAAAYLVLWLIEGAGDGGSSYGETGVAESAGVGASPVGSVGASPAERRQLMLAVVPAAGVATLGIFLTFDWPPILVTVVAAVAAAAVLAMLGLGAVGTFDGPGGRTLAFVNVAIGLVVLPTAAQTTYLELGGLGGPGLKGLWLPFLIAAFITLAAAVIVGRLPERKVTTFPAVGMVAMVAGLCAIWWIVPEPSGWPLVVPFTLLAAGSAVALVSAFRLAGIGSALLGLSMCFPAVLAGFLLGTGIQVLMLHLISQSGPATGEAVANGFVDALHTWALVGGGVVVGIILLAQFLARRASVLPEASPAAGTASAATADSAGERRFGGQDTQVMIPAPTPSPEGEKGTAGHADGDR</sequence>
<feature type="transmembrane region" description="Helical" evidence="2">
    <location>
        <begin position="304"/>
        <end position="324"/>
    </location>
</feature>
<keyword evidence="2" id="KW-0812">Transmembrane</keyword>
<evidence type="ECO:0000313" key="4">
    <source>
        <dbReference type="Proteomes" id="UP001589870"/>
    </source>
</evidence>
<feature type="compositionally biased region" description="Basic and acidic residues" evidence="1">
    <location>
        <begin position="536"/>
        <end position="549"/>
    </location>
</feature>
<feature type="transmembrane region" description="Helical" evidence="2">
    <location>
        <begin position="246"/>
        <end position="265"/>
    </location>
</feature>
<protein>
    <recommendedName>
        <fullName evidence="5">MFS transporter</fullName>
    </recommendedName>
</protein>
<feature type="transmembrane region" description="Helical" evidence="2">
    <location>
        <begin position="427"/>
        <end position="449"/>
    </location>
</feature>
<feature type="transmembrane region" description="Helical" evidence="2">
    <location>
        <begin position="66"/>
        <end position="85"/>
    </location>
</feature>
<dbReference type="SUPFAM" id="SSF103473">
    <property type="entry name" value="MFS general substrate transporter"/>
    <property type="match status" value="1"/>
</dbReference>
<feature type="transmembrane region" description="Helical" evidence="2">
    <location>
        <begin position="26"/>
        <end position="54"/>
    </location>
</feature>
<proteinExistence type="predicted"/>
<keyword evidence="4" id="KW-1185">Reference proteome</keyword>
<feature type="transmembrane region" description="Helical" evidence="2">
    <location>
        <begin position="469"/>
        <end position="490"/>
    </location>
</feature>
<organism evidence="3 4">
    <name type="scientific">Sphaerimonospora cavernae</name>
    <dbReference type="NCBI Taxonomy" id="1740611"/>
    <lineage>
        <taxon>Bacteria</taxon>
        <taxon>Bacillati</taxon>
        <taxon>Actinomycetota</taxon>
        <taxon>Actinomycetes</taxon>
        <taxon>Streptosporangiales</taxon>
        <taxon>Streptosporangiaceae</taxon>
        <taxon>Sphaerimonospora</taxon>
    </lineage>
</organism>
<feature type="compositionally biased region" description="Low complexity" evidence="1">
    <location>
        <begin position="504"/>
        <end position="513"/>
    </location>
</feature>
<feature type="transmembrane region" description="Helical" evidence="2">
    <location>
        <begin position="147"/>
        <end position="167"/>
    </location>
</feature>
<feature type="transmembrane region" description="Helical" evidence="2">
    <location>
        <begin position="92"/>
        <end position="110"/>
    </location>
</feature>
<name>A0ABV6TWZ0_9ACTN</name>
<reference evidence="3 4" key="1">
    <citation type="submission" date="2024-09" db="EMBL/GenBank/DDBJ databases">
        <authorList>
            <person name="Sun Q."/>
            <person name="Mori K."/>
        </authorList>
    </citation>
    <scope>NUCLEOTIDE SEQUENCE [LARGE SCALE GENOMIC DNA]</scope>
    <source>
        <strain evidence="3 4">TBRC 1851</strain>
    </source>
</reference>
<evidence type="ECO:0000256" key="2">
    <source>
        <dbReference type="SAM" id="Phobius"/>
    </source>
</evidence>